<protein>
    <submittedName>
        <fullName evidence="2">Uncharacterized protein</fullName>
    </submittedName>
</protein>
<proteinExistence type="predicted"/>
<dbReference type="Proteomes" id="UP000831068">
    <property type="component" value="Chromosome"/>
</dbReference>
<dbReference type="RefSeq" id="WP_243577036.1">
    <property type="nucleotide sequence ID" value="NZ_CP094529.1"/>
</dbReference>
<keyword evidence="1" id="KW-1133">Transmembrane helix</keyword>
<accession>A0ABY4BI03</accession>
<reference evidence="2 3" key="1">
    <citation type="submission" date="2022-03" db="EMBL/GenBank/DDBJ databases">
        <title>Chryseobacterium sp. isolated from the Andong Sikhe.</title>
        <authorList>
            <person name="Won M."/>
            <person name="Kim S.-J."/>
            <person name="Kwon S.-W."/>
        </authorList>
    </citation>
    <scope>NUCLEOTIDE SEQUENCE [LARGE SCALE GENOMIC DNA]</scope>
    <source>
        <strain evidence="2 3">ADR-1</strain>
    </source>
</reference>
<gene>
    <name evidence="2" type="ORF">MTP08_03280</name>
</gene>
<evidence type="ECO:0000256" key="1">
    <source>
        <dbReference type="SAM" id="Phobius"/>
    </source>
</evidence>
<dbReference type="EMBL" id="CP094529">
    <property type="protein sequence ID" value="UOE38812.1"/>
    <property type="molecule type" value="Genomic_DNA"/>
</dbReference>
<evidence type="ECO:0000313" key="2">
    <source>
        <dbReference type="EMBL" id="UOE38812.1"/>
    </source>
</evidence>
<organism evidence="2 3">
    <name type="scientific">Chryseobacterium oryzae</name>
    <dbReference type="NCBI Taxonomy" id="2929799"/>
    <lineage>
        <taxon>Bacteria</taxon>
        <taxon>Pseudomonadati</taxon>
        <taxon>Bacteroidota</taxon>
        <taxon>Flavobacteriia</taxon>
        <taxon>Flavobacteriales</taxon>
        <taxon>Weeksellaceae</taxon>
        <taxon>Chryseobacterium group</taxon>
        <taxon>Chryseobacterium</taxon>
    </lineage>
</organism>
<keyword evidence="1" id="KW-0812">Transmembrane</keyword>
<feature type="transmembrane region" description="Helical" evidence="1">
    <location>
        <begin position="6"/>
        <end position="27"/>
    </location>
</feature>
<keyword evidence="1" id="KW-0472">Membrane</keyword>
<keyword evidence="3" id="KW-1185">Reference proteome</keyword>
<sequence length="269" mass="31695">MRVVDLIINLFIGKGFLLFSLFLFFTITKSQIFQRFSDQKKIEDLTIIRDQQKINLNKNNLKNFIFKDGDRVLYEDKLTEFTIDNDTLIFFDKVKEIESVALKNINFNNKVERDLSITKLKNNLFCLQTNYETGVLVKVDTDNKKVYIKSITLYPKIIANLKDDEIILEISLLPVINNFPDSNNPILTFTENYSNIKKNKWTILLPRIIKYPENGFVLSFNLKYSKNNVNALYFQSSPDTFTFQYNPKYYGGWKMTEPIGFMYKLKILQ</sequence>
<evidence type="ECO:0000313" key="3">
    <source>
        <dbReference type="Proteomes" id="UP000831068"/>
    </source>
</evidence>
<name>A0ABY4BI03_9FLAO</name>